<evidence type="ECO:0000256" key="3">
    <source>
        <dbReference type="ARBA" id="ARBA00023295"/>
    </source>
</evidence>
<comment type="similarity">
    <text evidence="6">Belongs to the glycosyl hydrolase 10 (cellulase F) family.</text>
</comment>
<dbReference type="PROSITE" id="PS00591">
    <property type="entry name" value="GH10_1"/>
    <property type="match status" value="1"/>
</dbReference>
<accession>A0ABY6D4P4</accession>
<reference evidence="8" key="1">
    <citation type="submission" date="2022-10" db="EMBL/GenBank/DDBJ databases">
        <title>Comparative genomics and taxonomic characterization of three novel marine species of genus Reichenbachiella exhibiting antioxidant and polysaccharide degradation activities.</title>
        <authorList>
            <person name="Muhammad N."/>
            <person name="Lee Y.-J."/>
            <person name="Ko J."/>
            <person name="Kim S.-G."/>
        </authorList>
    </citation>
    <scope>NUCLEOTIDE SEQUENCE</scope>
    <source>
        <strain evidence="8">Wsw4-B4</strain>
    </source>
</reference>
<dbReference type="InterPro" id="IPR017853">
    <property type="entry name" value="GH"/>
</dbReference>
<keyword evidence="3 6" id="KW-0326">Glycosidase</keyword>
<proteinExistence type="inferred from homology"/>
<keyword evidence="2 6" id="KW-0119">Carbohydrate metabolism</keyword>
<comment type="catalytic activity">
    <reaction evidence="6">
        <text>Endohydrolysis of (1-&gt;4)-beta-D-xylosidic linkages in xylans.</text>
        <dbReference type="EC" id="3.2.1.8"/>
    </reaction>
</comment>
<dbReference type="EC" id="3.2.1.8" evidence="6"/>
<evidence type="ECO:0000256" key="4">
    <source>
        <dbReference type="ARBA" id="ARBA00023326"/>
    </source>
</evidence>
<sequence length="368" mass="42636">MNTNNNTLNILLITILSLHMGCSTANKKEEEKTPSLKEVYKDYFPIGAAINKQIIQNKDSALVQYHASSVTADNDMKYDRTVNGKGEYTFENGDQIVAFAQANNMLVRGHTLAWYHQTRDSFYQDSLGNDLSKPALLKKMQKHIHSVLNHYKGQVYCWDVVNEAISDYDDKFYRDDIKYFEIAGADYIEVAFRYAYEADSTIKLFYNDYDLINPQKREKTYQMLKELLDRGTPIHGVGMQGHYVIEDSVAKLLPLAIDRFASLGLEVQITELDVSVYPYYHNMDRSTLPKEIKPYTPEVAEALAKQYHDIFTILREKKDKITNVTFWGIADNRTWLSHYVVKGRTDYPLLFDQDLLPKKAFYKVTDFK</sequence>
<dbReference type="EMBL" id="CP106735">
    <property type="protein sequence ID" value="UXX80779.1"/>
    <property type="molecule type" value="Genomic_DNA"/>
</dbReference>
<dbReference type="PANTHER" id="PTHR31490:SF90">
    <property type="entry name" value="ENDO-1,4-BETA-XYLANASE A"/>
    <property type="match status" value="1"/>
</dbReference>
<dbReference type="InterPro" id="IPR044846">
    <property type="entry name" value="GH10"/>
</dbReference>
<evidence type="ECO:0000256" key="2">
    <source>
        <dbReference type="ARBA" id="ARBA00023277"/>
    </source>
</evidence>
<evidence type="ECO:0000313" key="8">
    <source>
        <dbReference type="EMBL" id="UXX80779.1"/>
    </source>
</evidence>
<dbReference type="InterPro" id="IPR001000">
    <property type="entry name" value="GH10_dom"/>
</dbReference>
<evidence type="ECO:0000256" key="5">
    <source>
        <dbReference type="PROSITE-ProRule" id="PRU10061"/>
    </source>
</evidence>
<dbReference type="Proteomes" id="UP001062165">
    <property type="component" value="Chromosome"/>
</dbReference>
<keyword evidence="4 6" id="KW-0624">Polysaccharide degradation</keyword>
<organism evidence="8 9">
    <name type="scientific">Reichenbachiella carrageenanivorans</name>
    <dbReference type="NCBI Taxonomy" id="2979869"/>
    <lineage>
        <taxon>Bacteria</taxon>
        <taxon>Pseudomonadati</taxon>
        <taxon>Bacteroidota</taxon>
        <taxon>Cytophagia</taxon>
        <taxon>Cytophagales</taxon>
        <taxon>Reichenbachiellaceae</taxon>
        <taxon>Reichenbachiella</taxon>
    </lineage>
</organism>
<evidence type="ECO:0000256" key="1">
    <source>
        <dbReference type="ARBA" id="ARBA00022801"/>
    </source>
</evidence>
<dbReference type="RefSeq" id="WP_263052508.1">
    <property type="nucleotide sequence ID" value="NZ_CP106735.1"/>
</dbReference>
<evidence type="ECO:0000256" key="6">
    <source>
        <dbReference type="RuleBase" id="RU361174"/>
    </source>
</evidence>
<gene>
    <name evidence="8" type="ORF">N7E81_06660</name>
</gene>
<feature type="domain" description="GH10" evidence="7">
    <location>
        <begin position="30"/>
        <end position="367"/>
    </location>
</feature>
<dbReference type="Pfam" id="PF00331">
    <property type="entry name" value="Glyco_hydro_10"/>
    <property type="match status" value="1"/>
</dbReference>
<dbReference type="PANTHER" id="PTHR31490">
    <property type="entry name" value="GLYCOSYL HYDROLASE"/>
    <property type="match status" value="1"/>
</dbReference>
<evidence type="ECO:0000313" key="9">
    <source>
        <dbReference type="Proteomes" id="UP001062165"/>
    </source>
</evidence>
<keyword evidence="9" id="KW-1185">Reference proteome</keyword>
<dbReference type="SUPFAM" id="SSF51445">
    <property type="entry name" value="(Trans)glycosidases"/>
    <property type="match status" value="1"/>
</dbReference>
<dbReference type="InterPro" id="IPR031158">
    <property type="entry name" value="GH10_AS"/>
</dbReference>
<name>A0ABY6D4P4_9BACT</name>
<dbReference type="SMART" id="SM00633">
    <property type="entry name" value="Glyco_10"/>
    <property type="match status" value="1"/>
</dbReference>
<evidence type="ECO:0000259" key="7">
    <source>
        <dbReference type="PROSITE" id="PS51760"/>
    </source>
</evidence>
<feature type="active site" description="Nucleophile" evidence="5">
    <location>
        <position position="271"/>
    </location>
</feature>
<dbReference type="PRINTS" id="PR00134">
    <property type="entry name" value="GLHYDRLASE10"/>
</dbReference>
<dbReference type="Gene3D" id="3.20.20.80">
    <property type="entry name" value="Glycosidases"/>
    <property type="match status" value="1"/>
</dbReference>
<protein>
    <recommendedName>
        <fullName evidence="6">Beta-xylanase</fullName>
        <ecNumber evidence="6">3.2.1.8</ecNumber>
    </recommendedName>
</protein>
<keyword evidence="1 6" id="KW-0378">Hydrolase</keyword>
<dbReference type="PROSITE" id="PS51760">
    <property type="entry name" value="GH10_2"/>
    <property type="match status" value="1"/>
</dbReference>